<name>A0A917LHD0_9BACL</name>
<sequence length="453" mass="50634">MRSITTKFMKQITPTQFIVLGYLIAVVLSTLLLKLPISWRDGVYLSWMDALFTATSAVSVTGLTVVNTAESFSGFGKIALLFMFQLGGIGIMTLGVFLWLILGRNISLSYRKLIMIDQNRNNLSGLVQLLRLVFMLALIIEGVGAIILTVYFRLMGYYDDWFTAFVHSIFHAISAFTNAGFDIFGNSLAKFSSDYFVQTVTMLLLILGAIGFPVLIELREYFFGKHQNYRFSLYTKTTGYMFLLLFVVGAAGIWLMENNLYYAAMPWHEKLFYSLFNSLSTRSGGLVTMDVAIFSMPTQLLLATLMFIGASPSSVGGGIRTTTFAVILLTLYNYALGRSDVRVFHRTIKQEDILKSFVVFTAASMLVILSATVLAYTEQSHISLVAIFFEICSAFGTSGLSMGITTELSTAGKWVIVALMFIGRIGMLSLLFIFRKNQRKQNYHYPKEDIIIG</sequence>
<evidence type="ECO:0000256" key="2">
    <source>
        <dbReference type="ARBA" id="ARBA00022448"/>
    </source>
</evidence>
<reference evidence="9" key="1">
    <citation type="journal article" date="2014" name="Int. J. Syst. Evol. Microbiol.">
        <title>Complete genome sequence of Corynebacterium casei LMG S-19264T (=DSM 44701T), isolated from a smear-ripened cheese.</title>
        <authorList>
            <consortium name="US DOE Joint Genome Institute (JGI-PGF)"/>
            <person name="Walter F."/>
            <person name="Albersmeier A."/>
            <person name="Kalinowski J."/>
            <person name="Ruckert C."/>
        </authorList>
    </citation>
    <scope>NUCLEOTIDE SEQUENCE</scope>
    <source>
        <strain evidence="9">CGMCC 1.12987</strain>
    </source>
</reference>
<keyword evidence="4 8" id="KW-0812">Transmembrane</keyword>
<evidence type="ECO:0000256" key="3">
    <source>
        <dbReference type="ARBA" id="ARBA00022475"/>
    </source>
</evidence>
<organism evidence="9 10">
    <name type="scientific">Paenibacillus abyssi</name>
    <dbReference type="NCBI Taxonomy" id="1340531"/>
    <lineage>
        <taxon>Bacteria</taxon>
        <taxon>Bacillati</taxon>
        <taxon>Bacillota</taxon>
        <taxon>Bacilli</taxon>
        <taxon>Bacillales</taxon>
        <taxon>Paenibacillaceae</taxon>
        <taxon>Paenibacillus</taxon>
    </lineage>
</organism>
<evidence type="ECO:0000313" key="9">
    <source>
        <dbReference type="EMBL" id="GGG23389.1"/>
    </source>
</evidence>
<reference evidence="9" key="2">
    <citation type="submission" date="2020-09" db="EMBL/GenBank/DDBJ databases">
        <authorList>
            <person name="Sun Q."/>
            <person name="Zhou Y."/>
        </authorList>
    </citation>
    <scope>NUCLEOTIDE SEQUENCE</scope>
    <source>
        <strain evidence="9">CGMCC 1.12987</strain>
    </source>
</reference>
<dbReference type="EMBL" id="BMGR01000019">
    <property type="protein sequence ID" value="GGG23389.1"/>
    <property type="molecule type" value="Genomic_DNA"/>
</dbReference>
<dbReference type="AlphaFoldDB" id="A0A917LHD0"/>
<evidence type="ECO:0000256" key="4">
    <source>
        <dbReference type="ARBA" id="ARBA00022692"/>
    </source>
</evidence>
<evidence type="ECO:0000313" key="10">
    <source>
        <dbReference type="Proteomes" id="UP000644756"/>
    </source>
</evidence>
<dbReference type="GO" id="GO:0008324">
    <property type="term" value="F:monoatomic cation transmembrane transporter activity"/>
    <property type="evidence" value="ECO:0007669"/>
    <property type="project" value="InterPro"/>
</dbReference>
<keyword evidence="3" id="KW-1003">Cell membrane</keyword>
<evidence type="ECO:0000256" key="7">
    <source>
        <dbReference type="ARBA" id="ARBA00023136"/>
    </source>
</evidence>
<feature type="transmembrane region" description="Helical" evidence="8">
    <location>
        <begin position="12"/>
        <end position="32"/>
    </location>
</feature>
<comment type="caution">
    <text evidence="9">The sequence shown here is derived from an EMBL/GenBank/DDBJ whole genome shotgun (WGS) entry which is preliminary data.</text>
</comment>
<accession>A0A917LHD0</accession>
<feature type="transmembrane region" description="Helical" evidence="8">
    <location>
        <begin position="129"/>
        <end position="152"/>
    </location>
</feature>
<protein>
    <submittedName>
        <fullName evidence="9">Ktr system potassium uptake protein D</fullName>
    </submittedName>
</protein>
<keyword evidence="7 8" id="KW-0472">Membrane</keyword>
<feature type="transmembrane region" description="Helical" evidence="8">
    <location>
        <begin position="384"/>
        <end position="402"/>
    </location>
</feature>
<dbReference type="PANTHER" id="PTHR32024">
    <property type="entry name" value="TRK SYSTEM POTASSIUM UPTAKE PROTEIN TRKG-RELATED"/>
    <property type="match status" value="1"/>
</dbReference>
<evidence type="ECO:0000256" key="1">
    <source>
        <dbReference type="ARBA" id="ARBA00004651"/>
    </source>
</evidence>
<feature type="transmembrane region" description="Helical" evidence="8">
    <location>
        <begin position="356"/>
        <end position="377"/>
    </location>
</feature>
<dbReference type="PANTHER" id="PTHR32024:SF4">
    <property type="entry name" value="KTR SYSTEM POTASSIUM UPTAKE PROTEIN D"/>
    <property type="match status" value="1"/>
</dbReference>
<feature type="transmembrane region" description="Helical" evidence="8">
    <location>
        <begin position="196"/>
        <end position="216"/>
    </location>
</feature>
<feature type="transmembrane region" description="Helical" evidence="8">
    <location>
        <begin position="78"/>
        <end position="102"/>
    </location>
</feature>
<proteinExistence type="predicted"/>
<dbReference type="GO" id="GO:0005886">
    <property type="term" value="C:plasma membrane"/>
    <property type="evidence" value="ECO:0007669"/>
    <property type="project" value="UniProtKB-SubCell"/>
</dbReference>
<keyword evidence="6" id="KW-0406">Ion transport</keyword>
<evidence type="ECO:0000256" key="5">
    <source>
        <dbReference type="ARBA" id="ARBA00022989"/>
    </source>
</evidence>
<keyword evidence="5 8" id="KW-1133">Transmembrane helix</keyword>
<comment type="subcellular location">
    <subcellularLocation>
        <location evidence="1">Cell membrane</location>
        <topology evidence="1">Multi-pass membrane protein</topology>
    </subcellularLocation>
</comment>
<feature type="transmembrane region" description="Helical" evidence="8">
    <location>
        <begin position="237"/>
        <end position="256"/>
    </location>
</feature>
<dbReference type="RefSeq" id="WP_188533326.1">
    <property type="nucleotide sequence ID" value="NZ_BMGR01000019.1"/>
</dbReference>
<feature type="transmembrane region" description="Helical" evidence="8">
    <location>
        <begin position="414"/>
        <end position="434"/>
    </location>
</feature>
<keyword evidence="2" id="KW-0813">Transport</keyword>
<dbReference type="Pfam" id="PF02386">
    <property type="entry name" value="TrkH"/>
    <property type="match status" value="1"/>
</dbReference>
<dbReference type="GO" id="GO:0030001">
    <property type="term" value="P:metal ion transport"/>
    <property type="evidence" value="ECO:0007669"/>
    <property type="project" value="UniProtKB-ARBA"/>
</dbReference>
<dbReference type="InterPro" id="IPR003445">
    <property type="entry name" value="Cat_transpt"/>
</dbReference>
<dbReference type="Proteomes" id="UP000644756">
    <property type="component" value="Unassembled WGS sequence"/>
</dbReference>
<feature type="transmembrane region" description="Helical" evidence="8">
    <location>
        <begin position="44"/>
        <end position="66"/>
    </location>
</feature>
<evidence type="ECO:0000256" key="8">
    <source>
        <dbReference type="SAM" id="Phobius"/>
    </source>
</evidence>
<gene>
    <name evidence="9" type="primary">ktrD</name>
    <name evidence="9" type="ORF">GCM10010916_44970</name>
</gene>
<feature type="transmembrane region" description="Helical" evidence="8">
    <location>
        <begin position="291"/>
        <end position="310"/>
    </location>
</feature>
<keyword evidence="10" id="KW-1185">Reference proteome</keyword>
<evidence type="ECO:0000256" key="6">
    <source>
        <dbReference type="ARBA" id="ARBA00023065"/>
    </source>
</evidence>
<feature type="transmembrane region" description="Helical" evidence="8">
    <location>
        <begin position="317"/>
        <end position="336"/>
    </location>
</feature>